<keyword evidence="2" id="KW-0804">Transcription</keyword>
<organism evidence="4 5">
    <name type="scientific">Ectobacillus funiculus</name>
    <dbReference type="NCBI Taxonomy" id="137993"/>
    <lineage>
        <taxon>Bacteria</taxon>
        <taxon>Bacillati</taxon>
        <taxon>Bacillota</taxon>
        <taxon>Bacilli</taxon>
        <taxon>Bacillales</taxon>
        <taxon>Bacillaceae</taxon>
        <taxon>Ectobacillus</taxon>
    </lineage>
</organism>
<dbReference type="SMART" id="SM00420">
    <property type="entry name" value="HTH_DEOR"/>
    <property type="match status" value="1"/>
</dbReference>
<gene>
    <name evidence="4" type="ORF">ACFFMS_14490</name>
</gene>
<evidence type="ECO:0000256" key="2">
    <source>
        <dbReference type="ARBA" id="ARBA00023163"/>
    </source>
</evidence>
<dbReference type="Pfam" id="PF08220">
    <property type="entry name" value="HTH_DeoR"/>
    <property type="match status" value="1"/>
</dbReference>
<dbReference type="PROSITE" id="PS51000">
    <property type="entry name" value="HTH_DEOR_2"/>
    <property type="match status" value="1"/>
</dbReference>
<dbReference type="InterPro" id="IPR001034">
    <property type="entry name" value="DeoR_HTH"/>
</dbReference>
<dbReference type="PANTHER" id="PTHR30363">
    <property type="entry name" value="HTH-TYPE TRANSCRIPTIONAL REGULATOR SRLR-RELATED"/>
    <property type="match status" value="1"/>
</dbReference>
<dbReference type="InterPro" id="IPR036388">
    <property type="entry name" value="WH-like_DNA-bd_sf"/>
</dbReference>
<evidence type="ECO:0000259" key="3">
    <source>
        <dbReference type="PROSITE" id="PS51000"/>
    </source>
</evidence>
<dbReference type="EMBL" id="JBHMAF010000081">
    <property type="protein sequence ID" value="MFB9759629.1"/>
    <property type="molecule type" value="Genomic_DNA"/>
</dbReference>
<accession>A0ABV5WG83</accession>
<dbReference type="Gene3D" id="1.10.10.10">
    <property type="entry name" value="Winged helix-like DNA-binding domain superfamily/Winged helix DNA-binding domain"/>
    <property type="match status" value="1"/>
</dbReference>
<sequence>MLYAEERKRKITDYIQGNSRASVQELSQFFEVSESTVCRDLKELEEEKLLRRMHGGAIVLQNVNFEPAFNEKEDKFQEEKKAIQFCLMQEQQPSSLLRNCGLFQS</sequence>
<name>A0ABV5WG83_9BACI</name>
<dbReference type="InterPro" id="IPR050313">
    <property type="entry name" value="Carb_Metab_HTH_regulators"/>
</dbReference>
<keyword evidence="1" id="KW-0805">Transcription regulation</keyword>
<protein>
    <submittedName>
        <fullName evidence="4">DeoR family transcriptional regulator</fullName>
    </submittedName>
</protein>
<comment type="caution">
    <text evidence="4">The sequence shown here is derived from an EMBL/GenBank/DDBJ whole genome shotgun (WGS) entry which is preliminary data.</text>
</comment>
<dbReference type="RefSeq" id="WP_379949969.1">
    <property type="nucleotide sequence ID" value="NZ_JBHMAF010000081.1"/>
</dbReference>
<dbReference type="InterPro" id="IPR036390">
    <property type="entry name" value="WH_DNA-bd_sf"/>
</dbReference>
<dbReference type="SUPFAM" id="SSF46785">
    <property type="entry name" value="Winged helix' DNA-binding domain"/>
    <property type="match status" value="1"/>
</dbReference>
<dbReference type="PRINTS" id="PR00037">
    <property type="entry name" value="HTHLACR"/>
</dbReference>
<proteinExistence type="predicted"/>
<evidence type="ECO:0000256" key="1">
    <source>
        <dbReference type="ARBA" id="ARBA00023015"/>
    </source>
</evidence>
<dbReference type="PANTHER" id="PTHR30363:SF44">
    <property type="entry name" value="AGA OPERON TRANSCRIPTIONAL REPRESSOR-RELATED"/>
    <property type="match status" value="1"/>
</dbReference>
<dbReference type="Proteomes" id="UP001589609">
    <property type="component" value="Unassembled WGS sequence"/>
</dbReference>
<evidence type="ECO:0000313" key="4">
    <source>
        <dbReference type="EMBL" id="MFB9759629.1"/>
    </source>
</evidence>
<keyword evidence="5" id="KW-1185">Reference proteome</keyword>
<reference evidence="4 5" key="1">
    <citation type="submission" date="2024-09" db="EMBL/GenBank/DDBJ databases">
        <authorList>
            <person name="Sun Q."/>
            <person name="Mori K."/>
        </authorList>
    </citation>
    <scope>NUCLEOTIDE SEQUENCE [LARGE SCALE GENOMIC DNA]</scope>
    <source>
        <strain evidence="4 5">JCM 11201</strain>
    </source>
</reference>
<evidence type="ECO:0000313" key="5">
    <source>
        <dbReference type="Proteomes" id="UP001589609"/>
    </source>
</evidence>
<feature type="domain" description="HTH deoR-type" evidence="3">
    <location>
        <begin position="4"/>
        <end position="59"/>
    </location>
</feature>